<keyword evidence="2" id="KW-0812">Transmembrane</keyword>
<dbReference type="RefSeq" id="WP_256133603.1">
    <property type="nucleotide sequence ID" value="NZ_JANFXK010000028.1"/>
</dbReference>
<protein>
    <submittedName>
        <fullName evidence="3">DUF4825 domain-containing protein</fullName>
    </submittedName>
</protein>
<reference evidence="3 4" key="1">
    <citation type="submission" date="2022-06" db="EMBL/GenBank/DDBJ databases">
        <title>Isolation of gut microbiota from human fecal samples.</title>
        <authorList>
            <person name="Pamer E.G."/>
            <person name="Barat B."/>
            <person name="Waligurski E."/>
            <person name="Medina S."/>
            <person name="Paddock L."/>
            <person name="Mostad J."/>
        </authorList>
    </citation>
    <scope>NUCLEOTIDE SEQUENCE [LARGE SCALE GENOMIC DNA]</scope>
    <source>
        <strain evidence="3 4">SL.3.17</strain>
    </source>
</reference>
<dbReference type="EMBL" id="JANFXK010000028">
    <property type="protein sequence ID" value="MCQ4638406.1"/>
    <property type="molecule type" value="Genomic_DNA"/>
</dbReference>
<evidence type="ECO:0000313" key="4">
    <source>
        <dbReference type="Proteomes" id="UP001524502"/>
    </source>
</evidence>
<proteinExistence type="predicted"/>
<accession>A0ABT1RT74</accession>
<keyword evidence="2" id="KW-1133">Transmembrane helix</keyword>
<feature type="transmembrane region" description="Helical" evidence="2">
    <location>
        <begin position="12"/>
        <end position="34"/>
    </location>
</feature>
<gene>
    <name evidence="3" type="ORF">NE619_16875</name>
</gene>
<organism evidence="3 4">
    <name type="scientific">Anaerovorax odorimutans</name>
    <dbReference type="NCBI Taxonomy" id="109327"/>
    <lineage>
        <taxon>Bacteria</taxon>
        <taxon>Bacillati</taxon>
        <taxon>Bacillota</taxon>
        <taxon>Clostridia</taxon>
        <taxon>Peptostreptococcales</taxon>
        <taxon>Anaerovoracaceae</taxon>
        <taxon>Anaerovorax</taxon>
    </lineage>
</organism>
<comment type="caution">
    <text evidence="3">The sequence shown here is derived from an EMBL/GenBank/DDBJ whole genome shotgun (WGS) entry which is preliminary data.</text>
</comment>
<keyword evidence="4" id="KW-1185">Reference proteome</keyword>
<evidence type="ECO:0000256" key="1">
    <source>
        <dbReference type="SAM" id="MobiDB-lite"/>
    </source>
</evidence>
<name>A0ABT1RT74_9FIRM</name>
<keyword evidence="2" id="KW-0472">Membrane</keyword>
<feature type="region of interest" description="Disordered" evidence="1">
    <location>
        <begin position="40"/>
        <end position="65"/>
    </location>
</feature>
<evidence type="ECO:0000256" key="2">
    <source>
        <dbReference type="SAM" id="Phobius"/>
    </source>
</evidence>
<evidence type="ECO:0000313" key="3">
    <source>
        <dbReference type="EMBL" id="MCQ4638406.1"/>
    </source>
</evidence>
<sequence>MKKVHKTINKNIKMLLIIAAATVIAMAVLLVLIAGNEERNQIPTDPSRATEKKESEAPTDVNETTVATEEGVSQQAQVLYDSRVDDMNDPAAVAKLLETIDLKKKVANYRVTLLVKESPKSMTITFDKTVSEEGKKALDENMQKYAQQILALTKDAEKVQWVYTVEGEDKKKEDRTVYHDTSDAKKVLNYDVKKYGESAKSVQALLDKQYRKDIR</sequence>
<dbReference type="Proteomes" id="UP001524502">
    <property type="component" value="Unassembled WGS sequence"/>
</dbReference>